<reference evidence="1" key="1">
    <citation type="submission" date="2014-11" db="EMBL/GenBank/DDBJ databases">
        <authorList>
            <person name="Amaro Gonzalez C."/>
        </authorList>
    </citation>
    <scope>NUCLEOTIDE SEQUENCE</scope>
</reference>
<evidence type="ECO:0000313" key="1">
    <source>
        <dbReference type="EMBL" id="JAH32843.1"/>
    </source>
</evidence>
<accession>A0A0E9RX85</accession>
<dbReference type="EMBL" id="GBXM01075734">
    <property type="protein sequence ID" value="JAH32843.1"/>
    <property type="molecule type" value="Transcribed_RNA"/>
</dbReference>
<name>A0A0E9RX85_ANGAN</name>
<protein>
    <submittedName>
        <fullName evidence="1">Uncharacterized protein</fullName>
    </submittedName>
</protein>
<proteinExistence type="predicted"/>
<organism evidence="1">
    <name type="scientific">Anguilla anguilla</name>
    <name type="common">European freshwater eel</name>
    <name type="synonym">Muraena anguilla</name>
    <dbReference type="NCBI Taxonomy" id="7936"/>
    <lineage>
        <taxon>Eukaryota</taxon>
        <taxon>Metazoa</taxon>
        <taxon>Chordata</taxon>
        <taxon>Craniata</taxon>
        <taxon>Vertebrata</taxon>
        <taxon>Euteleostomi</taxon>
        <taxon>Actinopterygii</taxon>
        <taxon>Neopterygii</taxon>
        <taxon>Teleostei</taxon>
        <taxon>Anguilliformes</taxon>
        <taxon>Anguillidae</taxon>
        <taxon>Anguilla</taxon>
    </lineage>
</organism>
<sequence>MLVLHNYFMMQRI</sequence>
<reference evidence="1" key="2">
    <citation type="journal article" date="2015" name="Fish Shellfish Immunol.">
        <title>Early steps in the European eel (Anguilla anguilla)-Vibrio vulnificus interaction in the gills: Role of the RtxA13 toxin.</title>
        <authorList>
            <person name="Callol A."/>
            <person name="Pajuelo D."/>
            <person name="Ebbesson L."/>
            <person name="Teles M."/>
            <person name="MacKenzie S."/>
            <person name="Amaro C."/>
        </authorList>
    </citation>
    <scope>NUCLEOTIDE SEQUENCE</scope>
</reference>